<organism evidence="9 10">
    <name type="scientific">Pyrenophora teres f. teres</name>
    <dbReference type="NCBI Taxonomy" id="97479"/>
    <lineage>
        <taxon>Eukaryota</taxon>
        <taxon>Fungi</taxon>
        <taxon>Dikarya</taxon>
        <taxon>Ascomycota</taxon>
        <taxon>Pezizomycotina</taxon>
        <taxon>Dothideomycetes</taxon>
        <taxon>Pleosporomycetidae</taxon>
        <taxon>Pleosporales</taxon>
        <taxon>Pleosporineae</taxon>
        <taxon>Pleosporaceae</taxon>
        <taxon>Pyrenophora</taxon>
    </lineage>
</organism>
<evidence type="ECO:0000256" key="6">
    <source>
        <dbReference type="ARBA" id="ARBA00038445"/>
    </source>
</evidence>
<dbReference type="EMBL" id="HG992980">
    <property type="protein sequence ID" value="CAE7032993.1"/>
    <property type="molecule type" value="Genomic_DNA"/>
</dbReference>
<keyword evidence="2 7" id="KW-0999">Mitochondrion inner membrane</keyword>
<dbReference type="PROSITE" id="PS00760">
    <property type="entry name" value="SPASE_I_2"/>
    <property type="match status" value="1"/>
</dbReference>
<evidence type="ECO:0000256" key="3">
    <source>
        <dbReference type="ARBA" id="ARBA00022801"/>
    </source>
</evidence>
<dbReference type="FunFam" id="2.10.109.10:FF:000015">
    <property type="entry name" value="Mitochondrial inner membrane protease subunit 1"/>
    <property type="match status" value="1"/>
</dbReference>
<dbReference type="InterPro" id="IPR019757">
    <property type="entry name" value="Pept_S26A_signal_pept_1_Lys-AS"/>
</dbReference>
<dbReference type="PANTHER" id="PTHR12383">
    <property type="entry name" value="PROTEASE FAMILY S26 MITOCHONDRIAL INNER MEMBRANE PROTEASE-RELATED"/>
    <property type="match status" value="1"/>
</dbReference>
<accession>A0A6S6W0Q6</accession>
<comment type="subcellular location">
    <subcellularLocation>
        <location evidence="1 7">Mitochondrion inner membrane</location>
    </subcellularLocation>
</comment>
<dbReference type="InterPro" id="IPR000223">
    <property type="entry name" value="Pept_S26A_signal_pept_1"/>
</dbReference>
<dbReference type="InterPro" id="IPR019533">
    <property type="entry name" value="Peptidase_S26"/>
</dbReference>
<proteinExistence type="inferred from homology"/>
<evidence type="ECO:0000256" key="5">
    <source>
        <dbReference type="ARBA" id="ARBA00023136"/>
    </source>
</evidence>
<dbReference type="Proteomes" id="UP000472372">
    <property type="component" value="Chromosome 4"/>
</dbReference>
<keyword evidence="7" id="KW-0645">Protease</keyword>
<keyword evidence="5" id="KW-0472">Membrane</keyword>
<evidence type="ECO:0000256" key="1">
    <source>
        <dbReference type="ARBA" id="ARBA00004273"/>
    </source>
</evidence>
<evidence type="ECO:0000256" key="4">
    <source>
        <dbReference type="ARBA" id="ARBA00023128"/>
    </source>
</evidence>
<evidence type="ECO:0000313" key="10">
    <source>
        <dbReference type="Proteomes" id="UP000472372"/>
    </source>
</evidence>
<dbReference type="GO" id="GO:0006465">
    <property type="term" value="P:signal peptide processing"/>
    <property type="evidence" value="ECO:0007669"/>
    <property type="project" value="InterPro"/>
</dbReference>
<keyword evidence="4 7" id="KW-0496">Mitochondrion</keyword>
<evidence type="ECO:0000259" key="8">
    <source>
        <dbReference type="Pfam" id="PF10502"/>
    </source>
</evidence>
<gene>
    <name evidence="9" type="ORF">PTTW11_05118</name>
</gene>
<dbReference type="NCBIfam" id="TIGR02227">
    <property type="entry name" value="sigpep_I_bact"/>
    <property type="match status" value="1"/>
</dbReference>
<evidence type="ECO:0000313" key="9">
    <source>
        <dbReference type="EMBL" id="CAE7032993.1"/>
    </source>
</evidence>
<sequence>MPLPWSFFHRHPNRSGSPLLNASAWARGAAISMQIILVSHVFARYIGCIETTYGISMTPTMPPRGNVIVYSSLHRRGRGIKVGDIVTYVHPIFPNMRGCKRVIGMPGDFVSVVSQARLQDDEFEVDTEGKWAVVKEELVRVPEGHCWLQGDNLEWSRDSRLYGPLPLGLIKSKVLAVVMPFRDAKWVGSQKDLTDPVGEEREWVVTKEGRMP</sequence>
<reference evidence="9" key="1">
    <citation type="submission" date="2021-02" db="EMBL/GenBank/DDBJ databases">
        <authorList>
            <person name="Syme A R."/>
            <person name="Syme A R."/>
            <person name="Moolhuijzen P."/>
        </authorList>
    </citation>
    <scope>NUCLEOTIDE SEQUENCE</scope>
    <source>
        <strain evidence="9">W1-1</strain>
    </source>
</reference>
<dbReference type="AlphaFoldDB" id="A0A6S6W0Q6"/>
<dbReference type="SUPFAM" id="SSF51306">
    <property type="entry name" value="LexA/Signal peptidase"/>
    <property type="match status" value="1"/>
</dbReference>
<dbReference type="Pfam" id="PF10502">
    <property type="entry name" value="Peptidase_S26"/>
    <property type="match status" value="1"/>
</dbReference>
<dbReference type="InterPro" id="IPR052064">
    <property type="entry name" value="Mito_IMP1_subunit"/>
</dbReference>
<dbReference type="PANTHER" id="PTHR12383:SF16">
    <property type="entry name" value="MITOCHONDRIAL INNER MEMBRANE PROTEASE SUBUNIT 1"/>
    <property type="match status" value="1"/>
</dbReference>
<protein>
    <recommendedName>
        <fullName evidence="7">Mitochondrial inner membrane protease subunit</fullName>
        <ecNumber evidence="7">3.4.21.-</ecNumber>
    </recommendedName>
</protein>
<name>A0A6S6W0Q6_9PLEO</name>
<dbReference type="GO" id="GO:0042720">
    <property type="term" value="C:mitochondrial inner membrane peptidase complex"/>
    <property type="evidence" value="ECO:0007669"/>
    <property type="project" value="TreeGrafter"/>
</dbReference>
<keyword evidence="3 7" id="KW-0378">Hydrolase</keyword>
<dbReference type="PRINTS" id="PR00727">
    <property type="entry name" value="LEADERPTASE"/>
</dbReference>
<dbReference type="GO" id="GO:0004252">
    <property type="term" value="F:serine-type endopeptidase activity"/>
    <property type="evidence" value="ECO:0007669"/>
    <property type="project" value="InterPro"/>
</dbReference>
<dbReference type="GO" id="GO:0006627">
    <property type="term" value="P:protein processing involved in protein targeting to mitochondrion"/>
    <property type="evidence" value="ECO:0007669"/>
    <property type="project" value="TreeGrafter"/>
</dbReference>
<dbReference type="Gene3D" id="2.10.109.10">
    <property type="entry name" value="Umud Fragment, subunit A"/>
    <property type="match status" value="1"/>
</dbReference>
<dbReference type="EC" id="3.4.21.-" evidence="7"/>
<dbReference type="CDD" id="cd06530">
    <property type="entry name" value="S26_SPase_I"/>
    <property type="match status" value="1"/>
</dbReference>
<comment type="similarity">
    <text evidence="6">Belongs to the peptidase S26 family. IMP1 subfamily.</text>
</comment>
<evidence type="ECO:0000256" key="2">
    <source>
        <dbReference type="ARBA" id="ARBA00022792"/>
    </source>
</evidence>
<evidence type="ECO:0000256" key="7">
    <source>
        <dbReference type="RuleBase" id="RU362041"/>
    </source>
</evidence>
<feature type="domain" description="Peptidase S26" evidence="8">
    <location>
        <begin position="36"/>
        <end position="177"/>
    </location>
</feature>
<dbReference type="InterPro" id="IPR036286">
    <property type="entry name" value="LexA/Signal_pep-like_sf"/>
</dbReference>